<evidence type="ECO:0000313" key="4">
    <source>
        <dbReference type="Proteomes" id="UP001261624"/>
    </source>
</evidence>
<dbReference type="InterPro" id="IPR023907">
    <property type="entry name" value="Non-F420_Flavin_OxRdtase"/>
</dbReference>
<comment type="caution">
    <text evidence="3">The sequence shown here is derived from an EMBL/GenBank/DDBJ whole genome shotgun (WGS) entry which is preliminary data.</text>
</comment>
<accession>A0ABU3E3D6</accession>
<keyword evidence="1 3" id="KW-0560">Oxidoreductase</keyword>
<feature type="domain" description="Luciferase-like" evidence="2">
    <location>
        <begin position="10"/>
        <end position="295"/>
    </location>
</feature>
<keyword evidence="4" id="KW-1185">Reference proteome</keyword>
<dbReference type="GO" id="GO:0016491">
    <property type="term" value="F:oxidoreductase activity"/>
    <property type="evidence" value="ECO:0007669"/>
    <property type="project" value="UniProtKB-KW"/>
</dbReference>
<protein>
    <submittedName>
        <fullName evidence="3">TIGR03885 family FMN-dependent LLM class oxidoreductase</fullName>
        <ecNumber evidence="3">1.-.-.-</ecNumber>
    </submittedName>
</protein>
<dbReference type="PANTHER" id="PTHR43244">
    <property type="match status" value="1"/>
</dbReference>
<dbReference type="EC" id="1.-.-.-" evidence="3"/>
<sequence length="323" mass="36734">MKVFMKLGYHASHEQFPPSELLKLVQKAEEAGFEAVLSSDHFHPWSNKQGESGFAWSWLGAAMQATNLEFGIVNAPGQRYHPAIIAQAVATLDEMFPKRFWIATGSGQALNENITGDKWPSKENRNQRLQEAVEVMRELWKGDYVTHYGIIKVEEAKLFTPPTQMPTVFGAAITLKTAKWLAGWTDGLITISKPIEELKEMVDVFRSNGGENKPMALKVQVSYSATKEKALQGAYEQWKNNIFPSKLTSELNTPEQFDDMGEKVRKEDIEKYVITGSDPQLFIDKIHAFKALGFEKIMLHNVNEEQEKFIDFFGNKIRPEFQK</sequence>
<name>A0ABU3E3D6_9FLAO</name>
<dbReference type="NCBIfam" id="TIGR03885">
    <property type="entry name" value="flavin_revert"/>
    <property type="match status" value="1"/>
</dbReference>
<dbReference type="EMBL" id="JAVRHM010000013">
    <property type="protein sequence ID" value="MDT0690483.1"/>
    <property type="molecule type" value="Genomic_DNA"/>
</dbReference>
<evidence type="ECO:0000259" key="2">
    <source>
        <dbReference type="Pfam" id="PF00296"/>
    </source>
</evidence>
<gene>
    <name evidence="3" type="ORF">RM549_11855</name>
</gene>
<organism evidence="3 4">
    <name type="scientific">Autumnicola patrickiae</name>
    <dbReference type="NCBI Taxonomy" id="3075591"/>
    <lineage>
        <taxon>Bacteria</taxon>
        <taxon>Pseudomonadati</taxon>
        <taxon>Bacteroidota</taxon>
        <taxon>Flavobacteriia</taxon>
        <taxon>Flavobacteriales</taxon>
        <taxon>Flavobacteriaceae</taxon>
        <taxon>Autumnicola</taxon>
    </lineage>
</organism>
<dbReference type="InterPro" id="IPR036661">
    <property type="entry name" value="Luciferase-like_sf"/>
</dbReference>
<dbReference type="InterPro" id="IPR050564">
    <property type="entry name" value="F420-G6PD/mer"/>
</dbReference>
<dbReference type="InterPro" id="IPR011251">
    <property type="entry name" value="Luciferase-like_dom"/>
</dbReference>
<dbReference type="NCBIfam" id="TIGR03557">
    <property type="entry name" value="F420_G6P_family"/>
    <property type="match status" value="1"/>
</dbReference>
<proteinExistence type="predicted"/>
<reference evidence="3 4" key="1">
    <citation type="submission" date="2023-09" db="EMBL/GenBank/DDBJ databases">
        <authorList>
            <person name="Rey-Velasco X."/>
        </authorList>
    </citation>
    <scope>NUCLEOTIDE SEQUENCE [LARGE SCALE GENOMIC DNA]</scope>
    <source>
        <strain evidence="3 4">F188</strain>
    </source>
</reference>
<dbReference type="SUPFAM" id="SSF51679">
    <property type="entry name" value="Bacterial luciferase-like"/>
    <property type="match status" value="1"/>
</dbReference>
<evidence type="ECO:0000256" key="1">
    <source>
        <dbReference type="ARBA" id="ARBA00023002"/>
    </source>
</evidence>
<dbReference type="PANTHER" id="PTHR43244:SF1">
    <property type="entry name" value="5,10-METHYLENETETRAHYDROMETHANOPTERIN REDUCTASE"/>
    <property type="match status" value="1"/>
</dbReference>
<evidence type="ECO:0000313" key="3">
    <source>
        <dbReference type="EMBL" id="MDT0690483.1"/>
    </source>
</evidence>
<dbReference type="Proteomes" id="UP001261624">
    <property type="component" value="Unassembled WGS sequence"/>
</dbReference>
<dbReference type="CDD" id="cd01097">
    <property type="entry name" value="Tetrahydromethanopterin_reductase"/>
    <property type="match status" value="1"/>
</dbReference>
<dbReference type="Pfam" id="PF00296">
    <property type="entry name" value="Bac_luciferase"/>
    <property type="match status" value="1"/>
</dbReference>
<dbReference type="InterPro" id="IPR019945">
    <property type="entry name" value="F420_G6P_DH-rel"/>
</dbReference>
<dbReference type="RefSeq" id="WP_311685083.1">
    <property type="nucleotide sequence ID" value="NZ_JAVRHM010000013.1"/>
</dbReference>
<dbReference type="Gene3D" id="3.20.20.30">
    <property type="entry name" value="Luciferase-like domain"/>
    <property type="match status" value="1"/>
</dbReference>